<dbReference type="RefSeq" id="WP_146374968.1">
    <property type="nucleotide sequence ID" value="NZ_BAAAEG010000001.1"/>
</dbReference>
<feature type="compositionally biased region" description="Basic and acidic residues" evidence="1">
    <location>
        <begin position="171"/>
        <end position="186"/>
    </location>
</feature>
<gene>
    <name evidence="2" type="ORF">SAMN04490209_0559</name>
</gene>
<dbReference type="EMBL" id="LT629801">
    <property type="protein sequence ID" value="SDU90877.1"/>
    <property type="molecule type" value="Genomic_DNA"/>
</dbReference>
<name>A0AAE8H915_9PSED</name>
<feature type="region of interest" description="Disordered" evidence="1">
    <location>
        <begin position="60"/>
        <end position="108"/>
    </location>
</feature>
<dbReference type="Proteomes" id="UP000182085">
    <property type="component" value="Chromosome I"/>
</dbReference>
<organism evidence="2 3">
    <name type="scientific">Pseudomonas rhodesiae</name>
    <dbReference type="NCBI Taxonomy" id="76760"/>
    <lineage>
        <taxon>Bacteria</taxon>
        <taxon>Pseudomonadati</taxon>
        <taxon>Pseudomonadota</taxon>
        <taxon>Gammaproteobacteria</taxon>
        <taxon>Pseudomonadales</taxon>
        <taxon>Pseudomonadaceae</taxon>
        <taxon>Pseudomonas</taxon>
    </lineage>
</organism>
<feature type="region of interest" description="Disordered" evidence="1">
    <location>
        <begin position="225"/>
        <end position="254"/>
    </location>
</feature>
<accession>A0AAE8H915</accession>
<feature type="region of interest" description="Disordered" evidence="1">
    <location>
        <begin position="18"/>
        <end position="43"/>
    </location>
</feature>
<reference evidence="2 3" key="1">
    <citation type="submission" date="2016-10" db="EMBL/GenBank/DDBJ databases">
        <authorList>
            <person name="Varghese N."/>
            <person name="Submissions S."/>
        </authorList>
    </citation>
    <scope>NUCLEOTIDE SEQUENCE [LARGE SCALE GENOMIC DNA]</scope>
    <source>
        <strain evidence="2 3">BS2777</strain>
    </source>
</reference>
<evidence type="ECO:0000256" key="1">
    <source>
        <dbReference type="SAM" id="MobiDB-lite"/>
    </source>
</evidence>
<feature type="compositionally biased region" description="Polar residues" evidence="1">
    <location>
        <begin position="73"/>
        <end position="90"/>
    </location>
</feature>
<evidence type="ECO:0000313" key="3">
    <source>
        <dbReference type="Proteomes" id="UP000182085"/>
    </source>
</evidence>
<protein>
    <submittedName>
        <fullName evidence="2">Uncharacterized protein</fullName>
    </submittedName>
</protein>
<proteinExistence type="predicted"/>
<dbReference type="AlphaFoldDB" id="A0AAE8H915"/>
<sequence length="366" mass="39032">MTISSPLSRHFSQVLTPASVNRTDARSTIEKQSSWGMENPGTSARAFASTFTSAVIESNHRALRDPHSPLKNPDTQGTMANKANTASLSEKNTDFAPTAATGRPQGDHRTAEQIISENPILNNLPSSVSKEAMFKHLSDWTSSNPDPEKRADAAFNAARLFNYIDGLEAKQSARGDSKQGDGKIKGEYWSPLPPPFDEVSIEENSEAALVKKFSEEGYAALGNQGAPLASENEKAAETIPTSASGRPEGDGRTADQILSANPIVARLESSLAKQPGGAKTLENLKALTGDWSENNTNADSRADAAYNIAKVANYFDANPTYNRLDEAFDNIGPGHLTGFTRNGANPGTEASALIDFSNRGYTALAG</sequence>
<feature type="region of interest" description="Disordered" evidence="1">
    <location>
        <begin position="171"/>
        <end position="190"/>
    </location>
</feature>
<keyword evidence="3" id="KW-1185">Reference proteome</keyword>
<evidence type="ECO:0000313" key="2">
    <source>
        <dbReference type="EMBL" id="SDU90877.1"/>
    </source>
</evidence>